<dbReference type="PANTHER" id="PTHR10983:SF16">
    <property type="entry name" value="LYSOCARDIOLIPIN ACYLTRANSFERASE 1"/>
    <property type="match status" value="1"/>
</dbReference>
<dbReference type="Proteomes" id="UP000275408">
    <property type="component" value="Unassembled WGS sequence"/>
</dbReference>
<keyword evidence="1" id="KW-1133">Transmembrane helix</keyword>
<feature type="transmembrane region" description="Helical" evidence="1">
    <location>
        <begin position="12"/>
        <end position="37"/>
    </location>
</feature>
<dbReference type="GO" id="GO:0016746">
    <property type="term" value="F:acyltransferase activity"/>
    <property type="evidence" value="ECO:0007669"/>
    <property type="project" value="InterPro"/>
</dbReference>
<name>A0A3M6THV4_POCDA</name>
<keyword evidence="1" id="KW-0472">Membrane</keyword>
<evidence type="ECO:0000256" key="1">
    <source>
        <dbReference type="SAM" id="Phobius"/>
    </source>
</evidence>
<gene>
    <name evidence="3" type="ORF">pdam_00006483</name>
</gene>
<evidence type="ECO:0000313" key="3">
    <source>
        <dbReference type="EMBL" id="RMX40858.1"/>
    </source>
</evidence>
<dbReference type="GO" id="GO:0005783">
    <property type="term" value="C:endoplasmic reticulum"/>
    <property type="evidence" value="ECO:0007669"/>
    <property type="project" value="TreeGrafter"/>
</dbReference>
<dbReference type="GO" id="GO:0036149">
    <property type="term" value="P:phosphatidylinositol acyl-chain remodeling"/>
    <property type="evidence" value="ECO:0007669"/>
    <property type="project" value="TreeGrafter"/>
</dbReference>
<proteinExistence type="predicted"/>
<keyword evidence="4" id="KW-1185">Reference proteome</keyword>
<dbReference type="OrthoDB" id="186786at2759"/>
<feature type="domain" description="Phospholipid/glycerol acyltransferase" evidence="2">
    <location>
        <begin position="63"/>
        <end position="118"/>
    </location>
</feature>
<protein>
    <recommendedName>
        <fullName evidence="2">Phospholipid/glycerol acyltransferase domain-containing protein</fullName>
    </recommendedName>
</protein>
<dbReference type="AlphaFoldDB" id="A0A3M6THV4"/>
<dbReference type="PANTHER" id="PTHR10983">
    <property type="entry name" value="1-ACYLGLYCEROL-3-PHOSPHATE ACYLTRANSFERASE-RELATED"/>
    <property type="match status" value="1"/>
</dbReference>
<sequence>MVAIRSIKGFLFVLILAVTSMIFTPLFLGPTLILSWLKPRWFRFINDSLVTVWLEYMLDVKIILTGEKPARYENSIIIMNHRCRLDWMFFWCVMARSSELALRNEKILMKRELKYIPGPGE</sequence>
<dbReference type="EMBL" id="RCHS01003571">
    <property type="protein sequence ID" value="RMX40858.1"/>
    <property type="molecule type" value="Genomic_DNA"/>
</dbReference>
<evidence type="ECO:0000313" key="4">
    <source>
        <dbReference type="Proteomes" id="UP000275408"/>
    </source>
</evidence>
<comment type="caution">
    <text evidence="3">The sequence shown here is derived from an EMBL/GenBank/DDBJ whole genome shotgun (WGS) entry which is preliminary data.</text>
</comment>
<dbReference type="InterPro" id="IPR002123">
    <property type="entry name" value="Plipid/glycerol_acylTrfase"/>
</dbReference>
<dbReference type="STRING" id="46731.A0A3M6THV4"/>
<evidence type="ECO:0000259" key="2">
    <source>
        <dbReference type="Pfam" id="PF01553"/>
    </source>
</evidence>
<reference evidence="3 4" key="1">
    <citation type="journal article" date="2018" name="Sci. Rep.">
        <title>Comparative analysis of the Pocillopora damicornis genome highlights role of immune system in coral evolution.</title>
        <authorList>
            <person name="Cunning R."/>
            <person name="Bay R.A."/>
            <person name="Gillette P."/>
            <person name="Baker A.C."/>
            <person name="Traylor-Knowles N."/>
        </authorList>
    </citation>
    <scope>NUCLEOTIDE SEQUENCE [LARGE SCALE GENOMIC DNA]</scope>
    <source>
        <strain evidence="3">RSMAS</strain>
        <tissue evidence="3">Whole animal</tissue>
    </source>
</reference>
<organism evidence="3 4">
    <name type="scientific">Pocillopora damicornis</name>
    <name type="common">Cauliflower coral</name>
    <name type="synonym">Millepora damicornis</name>
    <dbReference type="NCBI Taxonomy" id="46731"/>
    <lineage>
        <taxon>Eukaryota</taxon>
        <taxon>Metazoa</taxon>
        <taxon>Cnidaria</taxon>
        <taxon>Anthozoa</taxon>
        <taxon>Hexacorallia</taxon>
        <taxon>Scleractinia</taxon>
        <taxon>Astrocoeniina</taxon>
        <taxon>Pocilloporidae</taxon>
        <taxon>Pocillopora</taxon>
    </lineage>
</organism>
<dbReference type="SUPFAM" id="SSF69593">
    <property type="entry name" value="Glycerol-3-phosphate (1)-acyltransferase"/>
    <property type="match status" value="1"/>
</dbReference>
<dbReference type="Pfam" id="PF01553">
    <property type="entry name" value="Acyltransferase"/>
    <property type="match status" value="1"/>
</dbReference>
<accession>A0A3M6THV4</accession>
<keyword evidence="1" id="KW-0812">Transmembrane</keyword>